<sequence>MTQIDFLIWVTSWQNPFLNALAAVFTFMGNEEFYFLILPLVYWCMSKKTGFRLFYIFLVSVYVNALIKIYTGHPRPVGVEGIHSIFVSSAEVGSHYPYDSFPSGHAQGSTTLWGYLAYVLNKPWFWVVSVILIFCISFSRLYAGLHWPIDVAAGILIGIIVLVAGFRAAQTVSQLPVCLQWLLAAGFPLLLLVVFREPEGVKYAGFLLGAGAAYLVEQRYVQMNLRTAVWKKAIAFLIGMAGIIALQTGLKIIFPTYLLADFLRYTIMGIWGIGLAPWIFVKLGLYPSDLDMGTPLAQKSVGAP</sequence>
<comment type="caution">
    <text evidence="3">The sequence shown here is derived from an EMBL/GenBank/DDBJ whole genome shotgun (WGS) entry which is preliminary data.</text>
</comment>
<feature type="transmembrane region" description="Helical" evidence="1">
    <location>
        <begin position="20"/>
        <end position="41"/>
    </location>
</feature>
<reference evidence="3 4" key="1">
    <citation type="journal article" date="2011" name="J. Bacteriol.">
        <title>Draft genome sequence of the thermoalkaliphilic Caldalkalibacillus thermarum strain TA2.A1.</title>
        <authorList>
            <person name="Kalamorz F."/>
            <person name="Keis S."/>
            <person name="McMillan D.G."/>
            <person name="Olsson K."/>
            <person name="Stanton J.A."/>
            <person name="Stockwell P."/>
            <person name="Black M.A."/>
            <person name="Klingeman D.M."/>
            <person name="Land M.L."/>
            <person name="Han C.S."/>
            <person name="Martin S.L."/>
            <person name="Becher S.A."/>
            <person name="Peddie C.J."/>
            <person name="Morgan H.W."/>
            <person name="Matthies D."/>
            <person name="Preiss L."/>
            <person name="Meier T."/>
            <person name="Brown S.D."/>
            <person name="Cook G.M."/>
        </authorList>
    </citation>
    <scope>NUCLEOTIDE SEQUENCE [LARGE SCALE GENOMIC DNA]</scope>
    <source>
        <strain evidence="3 4">TA2.A1</strain>
    </source>
</reference>
<dbReference type="Pfam" id="PF01569">
    <property type="entry name" value="PAP2"/>
    <property type="match status" value="1"/>
</dbReference>
<dbReference type="PANTHER" id="PTHR14969:SF13">
    <property type="entry name" value="AT30094P"/>
    <property type="match status" value="1"/>
</dbReference>
<dbReference type="SMART" id="SM00014">
    <property type="entry name" value="acidPPc"/>
    <property type="match status" value="1"/>
</dbReference>
<dbReference type="SUPFAM" id="SSF48317">
    <property type="entry name" value="Acid phosphatase/Vanadium-dependent haloperoxidase"/>
    <property type="match status" value="1"/>
</dbReference>
<keyword evidence="1" id="KW-0812">Transmembrane</keyword>
<dbReference type="PANTHER" id="PTHR14969">
    <property type="entry name" value="SPHINGOSINE-1-PHOSPHATE PHOSPHOHYDROLASE"/>
    <property type="match status" value="1"/>
</dbReference>
<dbReference type="AlphaFoldDB" id="F5L5N6"/>
<accession>F5L5N6</accession>
<feature type="transmembrane region" description="Helical" evidence="1">
    <location>
        <begin position="53"/>
        <end position="71"/>
    </location>
</feature>
<proteinExistence type="predicted"/>
<feature type="transmembrane region" description="Helical" evidence="1">
    <location>
        <begin position="123"/>
        <end position="142"/>
    </location>
</feature>
<evidence type="ECO:0000259" key="2">
    <source>
        <dbReference type="SMART" id="SM00014"/>
    </source>
</evidence>
<gene>
    <name evidence="3" type="ORF">CathTA2_1099</name>
</gene>
<feature type="transmembrane region" description="Helical" evidence="1">
    <location>
        <begin position="149"/>
        <end position="168"/>
    </location>
</feature>
<protein>
    <submittedName>
        <fullName evidence="3">Phosphoesterase PA-phosphatase related protein</fullName>
    </submittedName>
</protein>
<evidence type="ECO:0000256" key="1">
    <source>
        <dbReference type="SAM" id="Phobius"/>
    </source>
</evidence>
<feature type="transmembrane region" description="Helical" evidence="1">
    <location>
        <begin position="262"/>
        <end position="281"/>
    </location>
</feature>
<organism evidence="3 4">
    <name type="scientific">Caldalkalibacillus thermarum (strain TA2.A1)</name>
    <dbReference type="NCBI Taxonomy" id="986075"/>
    <lineage>
        <taxon>Bacteria</taxon>
        <taxon>Bacillati</taxon>
        <taxon>Bacillota</taxon>
        <taxon>Bacilli</taxon>
        <taxon>Bacillales</taxon>
        <taxon>Bacillaceae</taxon>
        <taxon>Caldalkalibacillus</taxon>
    </lineage>
</organism>
<dbReference type="eggNOG" id="COG0671">
    <property type="taxonomic scope" value="Bacteria"/>
</dbReference>
<dbReference type="EMBL" id="AFCE01000110">
    <property type="protein sequence ID" value="EGL83353.1"/>
    <property type="molecule type" value="Genomic_DNA"/>
</dbReference>
<dbReference type="InterPro" id="IPR000326">
    <property type="entry name" value="PAP2/HPO"/>
</dbReference>
<dbReference type="Gene3D" id="1.20.144.10">
    <property type="entry name" value="Phosphatidic acid phosphatase type 2/haloperoxidase"/>
    <property type="match status" value="1"/>
</dbReference>
<evidence type="ECO:0000313" key="4">
    <source>
        <dbReference type="Proteomes" id="UP000010716"/>
    </source>
</evidence>
<keyword evidence="1" id="KW-0472">Membrane</keyword>
<keyword evidence="1" id="KW-1133">Transmembrane helix</keyword>
<evidence type="ECO:0000313" key="3">
    <source>
        <dbReference type="EMBL" id="EGL83353.1"/>
    </source>
</evidence>
<dbReference type="Proteomes" id="UP000010716">
    <property type="component" value="Unassembled WGS sequence"/>
</dbReference>
<dbReference type="InterPro" id="IPR036938">
    <property type="entry name" value="PAP2/HPO_sf"/>
</dbReference>
<feature type="transmembrane region" description="Helical" evidence="1">
    <location>
        <begin position="174"/>
        <end position="194"/>
    </location>
</feature>
<feature type="domain" description="Phosphatidic acid phosphatase type 2/haloperoxidase" evidence="2">
    <location>
        <begin position="51"/>
        <end position="166"/>
    </location>
</feature>
<name>F5L5N6_CALTT</name>
<feature type="transmembrane region" description="Helical" evidence="1">
    <location>
        <begin position="233"/>
        <end position="250"/>
    </location>
</feature>